<gene>
    <name evidence="2" type="ORF">PLEPLA_LOCUS14604</name>
</gene>
<comment type="caution">
    <text evidence="2">The sequence shown here is derived from an EMBL/GenBank/DDBJ whole genome shotgun (WGS) entry which is preliminary data.</text>
</comment>
<proteinExistence type="predicted"/>
<accession>A0A9N7U8U6</accession>
<evidence type="ECO:0000313" key="2">
    <source>
        <dbReference type="EMBL" id="CAB1426666.1"/>
    </source>
</evidence>
<organism evidence="2 3">
    <name type="scientific">Pleuronectes platessa</name>
    <name type="common">European plaice</name>
    <dbReference type="NCBI Taxonomy" id="8262"/>
    <lineage>
        <taxon>Eukaryota</taxon>
        <taxon>Metazoa</taxon>
        <taxon>Chordata</taxon>
        <taxon>Craniata</taxon>
        <taxon>Vertebrata</taxon>
        <taxon>Euteleostomi</taxon>
        <taxon>Actinopterygii</taxon>
        <taxon>Neopterygii</taxon>
        <taxon>Teleostei</taxon>
        <taxon>Neoteleostei</taxon>
        <taxon>Acanthomorphata</taxon>
        <taxon>Carangaria</taxon>
        <taxon>Pleuronectiformes</taxon>
        <taxon>Pleuronectoidei</taxon>
        <taxon>Pleuronectidae</taxon>
        <taxon>Pleuronectes</taxon>
    </lineage>
</organism>
<protein>
    <submittedName>
        <fullName evidence="2">Uncharacterized protein</fullName>
    </submittedName>
</protein>
<sequence length="176" mass="19164">MKRNKKTEKIGEQETKGRSPQANHLNHLWQSRVYRKDSAAALEPALCSIFYFGGASDPTNTTSPTTTSSSTQNPSLFWQQLQLHAAPSPFMLGQPNPAPVSVSPKRASEPPAAYKPSAAIMEEGPHCVKDKSGVCHQWEITVIYEDLSLQRQVNMHFEEGGVGGGSVCNLTPILSS</sequence>
<evidence type="ECO:0000256" key="1">
    <source>
        <dbReference type="SAM" id="MobiDB-lite"/>
    </source>
</evidence>
<keyword evidence="3" id="KW-1185">Reference proteome</keyword>
<feature type="compositionally biased region" description="Basic and acidic residues" evidence="1">
    <location>
        <begin position="7"/>
        <end position="17"/>
    </location>
</feature>
<reference evidence="2" key="1">
    <citation type="submission" date="2020-03" db="EMBL/GenBank/DDBJ databases">
        <authorList>
            <person name="Weist P."/>
        </authorList>
    </citation>
    <scope>NUCLEOTIDE SEQUENCE</scope>
</reference>
<feature type="region of interest" description="Disordered" evidence="1">
    <location>
        <begin position="1"/>
        <end position="24"/>
    </location>
</feature>
<dbReference type="AlphaFoldDB" id="A0A9N7U8U6"/>
<dbReference type="EMBL" id="CADEAL010000902">
    <property type="protein sequence ID" value="CAB1426666.1"/>
    <property type="molecule type" value="Genomic_DNA"/>
</dbReference>
<evidence type="ECO:0000313" key="3">
    <source>
        <dbReference type="Proteomes" id="UP001153269"/>
    </source>
</evidence>
<name>A0A9N7U8U6_PLEPL</name>
<dbReference type="Proteomes" id="UP001153269">
    <property type="component" value="Unassembled WGS sequence"/>
</dbReference>